<feature type="region of interest" description="Disordered" evidence="1">
    <location>
        <begin position="54"/>
        <end position="86"/>
    </location>
</feature>
<dbReference type="EMBL" id="JANPWB010000003">
    <property type="protein sequence ID" value="KAJ1202129.1"/>
    <property type="molecule type" value="Genomic_DNA"/>
</dbReference>
<evidence type="ECO:0000256" key="1">
    <source>
        <dbReference type="SAM" id="MobiDB-lite"/>
    </source>
</evidence>
<dbReference type="Proteomes" id="UP001066276">
    <property type="component" value="Chromosome 2_1"/>
</dbReference>
<proteinExistence type="predicted"/>
<comment type="caution">
    <text evidence="2">The sequence shown here is derived from an EMBL/GenBank/DDBJ whole genome shotgun (WGS) entry which is preliminary data.</text>
</comment>
<keyword evidence="3" id="KW-1185">Reference proteome</keyword>
<organism evidence="2 3">
    <name type="scientific">Pleurodeles waltl</name>
    <name type="common">Iberian ribbed newt</name>
    <dbReference type="NCBI Taxonomy" id="8319"/>
    <lineage>
        <taxon>Eukaryota</taxon>
        <taxon>Metazoa</taxon>
        <taxon>Chordata</taxon>
        <taxon>Craniata</taxon>
        <taxon>Vertebrata</taxon>
        <taxon>Euteleostomi</taxon>
        <taxon>Amphibia</taxon>
        <taxon>Batrachia</taxon>
        <taxon>Caudata</taxon>
        <taxon>Salamandroidea</taxon>
        <taxon>Salamandridae</taxon>
        <taxon>Pleurodelinae</taxon>
        <taxon>Pleurodeles</taxon>
    </lineage>
</organism>
<accession>A0AAV7VKK5</accession>
<name>A0AAV7VKK5_PLEWA</name>
<reference evidence="2" key="1">
    <citation type="journal article" date="2022" name="bioRxiv">
        <title>Sequencing and chromosome-scale assembly of the giantPleurodeles waltlgenome.</title>
        <authorList>
            <person name="Brown T."/>
            <person name="Elewa A."/>
            <person name="Iarovenko S."/>
            <person name="Subramanian E."/>
            <person name="Araus A.J."/>
            <person name="Petzold A."/>
            <person name="Susuki M."/>
            <person name="Suzuki K.-i.T."/>
            <person name="Hayashi T."/>
            <person name="Toyoda A."/>
            <person name="Oliveira C."/>
            <person name="Osipova E."/>
            <person name="Leigh N.D."/>
            <person name="Simon A."/>
            <person name="Yun M.H."/>
        </authorList>
    </citation>
    <scope>NUCLEOTIDE SEQUENCE</scope>
    <source>
        <strain evidence="2">20211129_DDA</strain>
        <tissue evidence="2">Liver</tissue>
    </source>
</reference>
<sequence length="86" mass="9824">MTRVGPNSLKKELYKLLATGCRLLAFAVLRDERGASEKPHTIFILRSETMLEERKRVGSTPNRVRGSEEQGSEEQEQLPKCCRLHL</sequence>
<dbReference type="AlphaFoldDB" id="A0AAV7VKK5"/>
<evidence type="ECO:0000313" key="2">
    <source>
        <dbReference type="EMBL" id="KAJ1202129.1"/>
    </source>
</evidence>
<evidence type="ECO:0000313" key="3">
    <source>
        <dbReference type="Proteomes" id="UP001066276"/>
    </source>
</evidence>
<gene>
    <name evidence="2" type="ORF">NDU88_005930</name>
</gene>
<protein>
    <submittedName>
        <fullName evidence="2">Uncharacterized protein</fullName>
    </submittedName>
</protein>